<dbReference type="InterPro" id="IPR005788">
    <property type="entry name" value="PDI_thioredoxin-like_dom"/>
</dbReference>
<dbReference type="InterPro" id="IPR017937">
    <property type="entry name" value="Thioredoxin_CS"/>
</dbReference>
<evidence type="ECO:0000313" key="6">
    <source>
        <dbReference type="EMBL" id="ABO95825.1"/>
    </source>
</evidence>
<dbReference type="Gramene" id="ABO95825">
    <property type="protein sequence ID" value="ABO95825"/>
    <property type="gene ID" value="OSTLU_10646"/>
</dbReference>
<keyword evidence="3" id="KW-0677">Repeat</keyword>
<dbReference type="OrthoDB" id="496762at2759"/>
<dbReference type="GeneID" id="5001222"/>
<evidence type="ECO:0000256" key="1">
    <source>
        <dbReference type="ARBA" id="ARBA00006347"/>
    </source>
</evidence>
<evidence type="ECO:0000259" key="5">
    <source>
        <dbReference type="PROSITE" id="PS51352"/>
    </source>
</evidence>
<protein>
    <recommendedName>
        <fullName evidence="5">Thioredoxin domain-containing protein</fullName>
    </recommendedName>
</protein>
<keyword evidence="2" id="KW-0732">Signal</keyword>
<gene>
    <name evidence="6" type="ORF">OSTLU_10646</name>
</gene>
<dbReference type="PRINTS" id="PR00421">
    <property type="entry name" value="THIOREDOXIN"/>
</dbReference>
<keyword evidence="7" id="KW-1185">Reference proteome</keyword>
<dbReference type="HOGENOM" id="CLU_090389_4_3_1"/>
<reference evidence="6 7" key="1">
    <citation type="journal article" date="2007" name="Proc. Natl. Acad. Sci. U.S.A.">
        <title>The tiny eukaryote Ostreococcus provides genomic insights into the paradox of plankton speciation.</title>
        <authorList>
            <person name="Palenik B."/>
            <person name="Grimwood J."/>
            <person name="Aerts A."/>
            <person name="Rouze P."/>
            <person name="Salamov A."/>
            <person name="Putnam N."/>
            <person name="Dupont C."/>
            <person name="Jorgensen R."/>
            <person name="Derelle E."/>
            <person name="Rombauts S."/>
            <person name="Zhou K."/>
            <person name="Otillar R."/>
            <person name="Merchant S.S."/>
            <person name="Podell S."/>
            <person name="Gaasterland T."/>
            <person name="Napoli C."/>
            <person name="Gendler K."/>
            <person name="Manuell A."/>
            <person name="Tai V."/>
            <person name="Vallon O."/>
            <person name="Piganeau G."/>
            <person name="Jancek S."/>
            <person name="Heijde M."/>
            <person name="Jabbari K."/>
            <person name="Bowler C."/>
            <person name="Lohr M."/>
            <person name="Robbens S."/>
            <person name="Werner G."/>
            <person name="Dubchak I."/>
            <person name="Pazour G.J."/>
            <person name="Ren Q."/>
            <person name="Paulsen I."/>
            <person name="Delwiche C."/>
            <person name="Schmutz J."/>
            <person name="Rokhsar D."/>
            <person name="Van de Peer Y."/>
            <person name="Moreau H."/>
            <person name="Grigoriev I.V."/>
        </authorList>
    </citation>
    <scope>NUCLEOTIDE SEQUENCE [LARGE SCALE GENOMIC DNA]</scope>
    <source>
        <strain evidence="6 7">CCE9901</strain>
    </source>
</reference>
<proteinExistence type="inferred from homology"/>
<dbReference type="Proteomes" id="UP000001568">
    <property type="component" value="Chromosome 4"/>
</dbReference>
<dbReference type="GO" id="GO:0006457">
    <property type="term" value="P:protein folding"/>
    <property type="evidence" value="ECO:0007669"/>
    <property type="project" value="TreeGrafter"/>
</dbReference>
<dbReference type="OMA" id="WCRHSRN"/>
<dbReference type="RefSeq" id="XP_001417532.1">
    <property type="nucleotide sequence ID" value="XM_001417495.1"/>
</dbReference>
<organism evidence="6 7">
    <name type="scientific">Ostreococcus lucimarinus (strain CCE9901)</name>
    <dbReference type="NCBI Taxonomy" id="436017"/>
    <lineage>
        <taxon>Eukaryota</taxon>
        <taxon>Viridiplantae</taxon>
        <taxon>Chlorophyta</taxon>
        <taxon>Mamiellophyceae</taxon>
        <taxon>Mamiellales</taxon>
        <taxon>Bathycoccaceae</taxon>
        <taxon>Ostreococcus</taxon>
    </lineage>
</organism>
<dbReference type="PANTHER" id="PTHR45672:SF3">
    <property type="entry name" value="THIOREDOXIN DOMAIN-CONTAINING PROTEIN 5"/>
    <property type="match status" value="1"/>
</dbReference>
<feature type="domain" description="Thioredoxin" evidence="5">
    <location>
        <begin position="1"/>
        <end position="106"/>
    </location>
</feature>
<dbReference type="PANTHER" id="PTHR45672">
    <property type="entry name" value="PROTEIN DISULFIDE-ISOMERASE C17H9.14C-RELATED"/>
    <property type="match status" value="1"/>
</dbReference>
<dbReference type="EMBL" id="CP000584">
    <property type="protein sequence ID" value="ABO95825.1"/>
    <property type="molecule type" value="Genomic_DNA"/>
</dbReference>
<dbReference type="SUPFAM" id="SSF52833">
    <property type="entry name" value="Thioredoxin-like"/>
    <property type="match status" value="1"/>
</dbReference>
<dbReference type="AlphaFoldDB" id="A4RW74"/>
<comment type="similarity">
    <text evidence="1 4">Belongs to the protein disulfide isomerase family.</text>
</comment>
<dbReference type="PROSITE" id="PS00194">
    <property type="entry name" value="THIOREDOXIN_1"/>
    <property type="match status" value="1"/>
</dbReference>
<dbReference type="STRING" id="436017.A4RW74"/>
<dbReference type="PROSITE" id="PS51352">
    <property type="entry name" value="THIOREDOXIN_2"/>
    <property type="match status" value="1"/>
</dbReference>
<dbReference type="GO" id="GO:0005783">
    <property type="term" value="C:endoplasmic reticulum"/>
    <property type="evidence" value="ECO:0007669"/>
    <property type="project" value="TreeGrafter"/>
</dbReference>
<dbReference type="Pfam" id="PF00085">
    <property type="entry name" value="Thioredoxin"/>
    <property type="match status" value="1"/>
</dbReference>
<dbReference type="InterPro" id="IPR013766">
    <property type="entry name" value="Thioredoxin_domain"/>
</dbReference>
<evidence type="ECO:0000256" key="4">
    <source>
        <dbReference type="RuleBase" id="RU004208"/>
    </source>
</evidence>
<feature type="non-terminal residue" evidence="6">
    <location>
        <position position="106"/>
    </location>
</feature>
<dbReference type="Gene3D" id="3.40.30.10">
    <property type="entry name" value="Glutaredoxin"/>
    <property type="match status" value="1"/>
</dbReference>
<evidence type="ECO:0000313" key="7">
    <source>
        <dbReference type="Proteomes" id="UP000001568"/>
    </source>
</evidence>
<dbReference type="CDD" id="cd02961">
    <property type="entry name" value="PDI_a_family"/>
    <property type="match status" value="1"/>
</dbReference>
<accession>A4RW74</accession>
<dbReference type="eggNOG" id="KOG0191">
    <property type="taxonomic scope" value="Eukaryota"/>
</dbReference>
<evidence type="ECO:0000256" key="2">
    <source>
        <dbReference type="ARBA" id="ARBA00022729"/>
    </source>
</evidence>
<name>A4RW74_OSTLU</name>
<dbReference type="InterPro" id="IPR051063">
    <property type="entry name" value="PDI"/>
</dbReference>
<dbReference type="GO" id="GO:0003756">
    <property type="term" value="F:protein disulfide isomerase activity"/>
    <property type="evidence" value="ECO:0007669"/>
    <property type="project" value="InterPro"/>
</dbReference>
<dbReference type="KEGG" id="olu:OSTLU_10646"/>
<dbReference type="NCBIfam" id="TIGR01126">
    <property type="entry name" value="pdi_dom"/>
    <property type="match status" value="1"/>
</dbReference>
<dbReference type="InterPro" id="IPR036249">
    <property type="entry name" value="Thioredoxin-like_sf"/>
</dbReference>
<sequence>MDLTTENFDSQVGGGKGAFIKFYAPWCGHCKALAPAWKQLGEAFADNEGVVIGDVDCTKQESLCQKYGVQGYPTLKYFTGATSATGDAYQGGRDFEALQTWASENL</sequence>
<evidence type="ECO:0000256" key="3">
    <source>
        <dbReference type="ARBA" id="ARBA00022737"/>
    </source>
</evidence>